<keyword evidence="1" id="KW-1133">Transmembrane helix</keyword>
<name>A0A329S4W3_9STRA</name>
<proteinExistence type="predicted"/>
<keyword evidence="1" id="KW-0812">Transmembrane</keyword>
<dbReference type="Proteomes" id="UP000760860">
    <property type="component" value="Unassembled WGS sequence"/>
</dbReference>
<dbReference type="Proteomes" id="UP000697107">
    <property type="component" value="Unassembled WGS sequence"/>
</dbReference>
<dbReference type="VEuPathDB" id="FungiDB:PC110_g11634"/>
<evidence type="ECO:0000313" key="5">
    <source>
        <dbReference type="EMBL" id="KAG2963455.1"/>
    </source>
</evidence>
<protein>
    <submittedName>
        <fullName evidence="8">Uncharacterized protein</fullName>
    </submittedName>
</protein>
<evidence type="ECO:0000256" key="1">
    <source>
        <dbReference type="SAM" id="Phobius"/>
    </source>
</evidence>
<evidence type="ECO:0000313" key="7">
    <source>
        <dbReference type="EMBL" id="KAG6953662.1"/>
    </source>
</evidence>
<organism evidence="8 9">
    <name type="scientific">Phytophthora cactorum</name>
    <dbReference type="NCBI Taxonomy" id="29920"/>
    <lineage>
        <taxon>Eukaryota</taxon>
        <taxon>Sar</taxon>
        <taxon>Stramenopiles</taxon>
        <taxon>Oomycota</taxon>
        <taxon>Peronosporomycetes</taxon>
        <taxon>Peronosporales</taxon>
        <taxon>Peronosporaceae</taxon>
        <taxon>Phytophthora</taxon>
    </lineage>
</organism>
<evidence type="ECO:0000313" key="3">
    <source>
        <dbReference type="EMBL" id="KAG2897814.1"/>
    </source>
</evidence>
<reference evidence="8 9" key="1">
    <citation type="submission" date="2018-01" db="EMBL/GenBank/DDBJ databases">
        <title>Draft genome of the strawberry crown rot pathogen Phytophthora cactorum.</title>
        <authorList>
            <person name="Armitage A.D."/>
            <person name="Lysoe E."/>
            <person name="Nellist C.F."/>
            <person name="Harrison R.J."/>
            <person name="Brurberg M.B."/>
        </authorList>
    </citation>
    <scope>NUCLEOTIDE SEQUENCE [LARGE SCALE GENOMIC DNA]</scope>
    <source>
        <strain evidence="8 9">10300</strain>
    </source>
</reference>
<evidence type="ECO:0000313" key="4">
    <source>
        <dbReference type="EMBL" id="KAG2934278.1"/>
    </source>
</evidence>
<keyword evidence="9" id="KW-1185">Reference proteome</keyword>
<sequence length="98" mass="10569">MGNFFSISTSFDGNDSASALTPLLLLTKLAIVSAEATVLYSSFFITRKKRPLVSTFLSSRATEAASDGVAAIFTRVITVTTSTPTRHAIILRLVRWTA</sequence>
<dbReference type="Proteomes" id="UP000735874">
    <property type="component" value="Unassembled WGS sequence"/>
</dbReference>
<dbReference type="EMBL" id="RCMV01000237">
    <property type="protein sequence ID" value="KAG3221014.1"/>
    <property type="molecule type" value="Genomic_DNA"/>
</dbReference>
<dbReference type="EMBL" id="RCMG01000829">
    <property type="protein sequence ID" value="KAG2845748.1"/>
    <property type="molecule type" value="Genomic_DNA"/>
</dbReference>
<gene>
    <name evidence="7" type="ORF">JG687_00012271</name>
    <name evidence="8" type="ORF">PC110_g11634</name>
    <name evidence="2" type="ORF">PC113_g18119</name>
    <name evidence="4" type="ORF">PC115_g5206</name>
    <name evidence="3" type="ORF">PC117_g22708</name>
    <name evidence="5" type="ORF">PC118_g20885</name>
    <name evidence="6" type="ORF">PC129_g8238</name>
</gene>
<evidence type="ECO:0000313" key="8">
    <source>
        <dbReference type="EMBL" id="RAW32024.1"/>
    </source>
</evidence>
<dbReference type="EMBL" id="RCML01001331">
    <property type="protein sequence ID" value="KAG2963455.1"/>
    <property type="molecule type" value="Genomic_DNA"/>
</dbReference>
<dbReference type="EMBL" id="RCMK01001283">
    <property type="protein sequence ID" value="KAG2897814.1"/>
    <property type="molecule type" value="Genomic_DNA"/>
</dbReference>
<keyword evidence="1" id="KW-0472">Membrane</keyword>
<dbReference type="EMBL" id="RCMI01000106">
    <property type="protein sequence ID" value="KAG2934278.1"/>
    <property type="molecule type" value="Genomic_DNA"/>
</dbReference>
<evidence type="ECO:0000313" key="2">
    <source>
        <dbReference type="EMBL" id="KAG2845748.1"/>
    </source>
</evidence>
<dbReference type="EMBL" id="JAENGZ010000808">
    <property type="protein sequence ID" value="KAG6953662.1"/>
    <property type="molecule type" value="Genomic_DNA"/>
</dbReference>
<evidence type="ECO:0000313" key="9">
    <source>
        <dbReference type="Proteomes" id="UP000251314"/>
    </source>
</evidence>
<dbReference type="Proteomes" id="UP000774804">
    <property type="component" value="Unassembled WGS sequence"/>
</dbReference>
<dbReference type="Proteomes" id="UP000688947">
    <property type="component" value="Unassembled WGS sequence"/>
</dbReference>
<dbReference type="OrthoDB" id="10339155at2759"/>
<evidence type="ECO:0000313" key="6">
    <source>
        <dbReference type="EMBL" id="KAG3221014.1"/>
    </source>
</evidence>
<dbReference type="Proteomes" id="UP000736787">
    <property type="component" value="Unassembled WGS sequence"/>
</dbReference>
<dbReference type="EMBL" id="MJFZ01000296">
    <property type="protein sequence ID" value="RAW32024.1"/>
    <property type="molecule type" value="Genomic_DNA"/>
</dbReference>
<feature type="transmembrane region" description="Helical" evidence="1">
    <location>
        <begin position="20"/>
        <end position="40"/>
    </location>
</feature>
<dbReference type="AlphaFoldDB" id="A0A329S4W3"/>
<dbReference type="Proteomes" id="UP000251314">
    <property type="component" value="Unassembled WGS sequence"/>
</dbReference>
<reference evidence="7" key="3">
    <citation type="submission" date="2021-01" db="EMBL/GenBank/DDBJ databases">
        <title>Phytophthora aleatoria, a newly-described species from Pinus radiata is distinct from Phytophthora cactorum isolates based on comparative genomics.</title>
        <authorList>
            <person name="Mcdougal R."/>
            <person name="Panda P."/>
            <person name="Williams N."/>
            <person name="Studholme D.J."/>
        </authorList>
    </citation>
    <scope>NUCLEOTIDE SEQUENCE</scope>
    <source>
        <strain evidence="7">NZFS 3830</strain>
    </source>
</reference>
<reference evidence="2" key="2">
    <citation type="submission" date="2018-10" db="EMBL/GenBank/DDBJ databases">
        <title>Effector identification in a new, highly contiguous assembly of the strawberry crown rot pathogen Phytophthora cactorum.</title>
        <authorList>
            <person name="Armitage A.D."/>
            <person name="Nellist C.F."/>
            <person name="Bates H."/>
            <person name="Vickerstaff R.J."/>
            <person name="Harrison R.J."/>
        </authorList>
    </citation>
    <scope>NUCLEOTIDE SEQUENCE</scope>
    <source>
        <strain evidence="2">15-7</strain>
        <strain evidence="4">4032</strain>
        <strain evidence="3">4040</strain>
        <strain evidence="5">P415</strain>
        <strain evidence="6">P421</strain>
    </source>
</reference>
<accession>A0A329S4W3</accession>
<comment type="caution">
    <text evidence="8">The sequence shown here is derived from an EMBL/GenBank/DDBJ whole genome shotgun (WGS) entry which is preliminary data.</text>
</comment>